<reference evidence="1 2" key="2">
    <citation type="submission" date="2013-02" db="EMBL/GenBank/DDBJ databases">
        <title>The Genome Sequence of Plasmodium falciparum CAMP/Malaysia.</title>
        <authorList>
            <consortium name="The Broad Institute Genome Sequencing Platform"/>
            <consortium name="The Broad Institute Genome Sequencing Center for Infectious Disease"/>
            <person name="Neafsey D."/>
            <person name="Cheeseman I."/>
            <person name="Volkman S."/>
            <person name="Adams J."/>
            <person name="Walker B."/>
            <person name="Young S.K."/>
            <person name="Zeng Q."/>
            <person name="Gargeya S."/>
            <person name="Fitzgerald M."/>
            <person name="Haas B."/>
            <person name="Abouelleil A."/>
            <person name="Alvarado L."/>
            <person name="Arachchi H.M."/>
            <person name="Berlin A.M."/>
            <person name="Chapman S.B."/>
            <person name="Dewar J."/>
            <person name="Goldberg J."/>
            <person name="Griggs A."/>
            <person name="Gujja S."/>
            <person name="Hansen M."/>
            <person name="Howarth C."/>
            <person name="Imamovic A."/>
            <person name="Larimer J."/>
            <person name="McCowan C."/>
            <person name="Murphy C."/>
            <person name="Neiman D."/>
            <person name="Pearson M."/>
            <person name="Priest M."/>
            <person name="Roberts A."/>
            <person name="Saif S."/>
            <person name="Shea T."/>
            <person name="Sisk P."/>
            <person name="Sykes S."/>
            <person name="Wortman J."/>
            <person name="Nusbaum C."/>
            <person name="Birren B."/>
        </authorList>
    </citation>
    <scope>NUCLEOTIDE SEQUENCE [LARGE SCALE GENOMIC DNA]</scope>
    <source>
        <strain evidence="1 2">CAMP/Malaysia</strain>
    </source>
</reference>
<reference evidence="1 2" key="1">
    <citation type="submission" date="2013-02" db="EMBL/GenBank/DDBJ databases">
        <title>The Genome Annotation of Plasmodium falciparum CAMP/Malaysia.</title>
        <authorList>
            <consortium name="The Broad Institute Genome Sequencing Platform"/>
            <consortium name="The Broad Institute Genome Sequencing Center for Infectious Disease"/>
            <person name="Neafsey D."/>
            <person name="Hoffman S."/>
            <person name="Volkman S."/>
            <person name="Rosenthal P."/>
            <person name="Walker B."/>
            <person name="Young S.K."/>
            <person name="Zeng Q."/>
            <person name="Gargeya S."/>
            <person name="Fitzgerald M."/>
            <person name="Haas B."/>
            <person name="Abouelleil A."/>
            <person name="Allen A.W."/>
            <person name="Alvarado L."/>
            <person name="Arachchi H.M."/>
            <person name="Berlin A.M."/>
            <person name="Chapman S.B."/>
            <person name="Gainer-Dewar J."/>
            <person name="Goldberg J."/>
            <person name="Griggs A."/>
            <person name="Gujja S."/>
            <person name="Hansen M."/>
            <person name="Howarth C."/>
            <person name="Imamovic A."/>
            <person name="Ireland A."/>
            <person name="Larimer J."/>
            <person name="McCowan C."/>
            <person name="Murphy C."/>
            <person name="Pearson M."/>
            <person name="Poon T.W."/>
            <person name="Priest M."/>
            <person name="Roberts A."/>
            <person name="Saif S."/>
            <person name="Shea T."/>
            <person name="Sisk P."/>
            <person name="Sykes S."/>
            <person name="Wortman J."/>
            <person name="Nusbaum C."/>
            <person name="Birren B."/>
        </authorList>
    </citation>
    <scope>NUCLEOTIDE SEQUENCE [LARGE SCALE GENOMIC DNA]</scope>
    <source>
        <strain evidence="1 2">CAMP/Malaysia</strain>
    </source>
</reference>
<evidence type="ECO:0000313" key="1">
    <source>
        <dbReference type="EMBL" id="ETW63617.1"/>
    </source>
</evidence>
<sequence length="16" mass="1949">MYNFSIKLSRMYLGLI</sequence>
<dbReference type="Proteomes" id="UP000030694">
    <property type="component" value="Unassembled WGS sequence"/>
</dbReference>
<accession>A0A024XDI2</accession>
<gene>
    <name evidence="1" type="ORF">PFMC_00507</name>
</gene>
<organism evidence="1 2">
    <name type="scientific">Plasmodium falciparum (isolate Camp / Malaysia)</name>
    <dbReference type="NCBI Taxonomy" id="5835"/>
    <lineage>
        <taxon>Eukaryota</taxon>
        <taxon>Sar</taxon>
        <taxon>Alveolata</taxon>
        <taxon>Apicomplexa</taxon>
        <taxon>Aconoidasida</taxon>
        <taxon>Haemosporida</taxon>
        <taxon>Plasmodiidae</taxon>
        <taxon>Plasmodium</taxon>
        <taxon>Plasmodium (Laverania)</taxon>
    </lineage>
</organism>
<dbReference type="AlphaFoldDB" id="A0A024XDI2"/>
<evidence type="ECO:0000313" key="2">
    <source>
        <dbReference type="Proteomes" id="UP000030694"/>
    </source>
</evidence>
<proteinExistence type="predicted"/>
<name>A0A024XDI2_PLAFC</name>
<protein>
    <submittedName>
        <fullName evidence="1">Uncharacterized protein</fullName>
    </submittedName>
</protein>
<dbReference type="EMBL" id="KI927467">
    <property type="protein sequence ID" value="ETW63617.1"/>
    <property type="molecule type" value="Genomic_DNA"/>
</dbReference>